<feature type="transmembrane region" description="Helical" evidence="1">
    <location>
        <begin position="55"/>
        <end position="80"/>
    </location>
</feature>
<protein>
    <submittedName>
        <fullName evidence="2">Uncharacterized protein</fullName>
    </submittedName>
</protein>
<evidence type="ECO:0000313" key="3">
    <source>
        <dbReference type="Proteomes" id="UP001178507"/>
    </source>
</evidence>
<keyword evidence="1" id="KW-0812">Transmembrane</keyword>
<evidence type="ECO:0000256" key="1">
    <source>
        <dbReference type="SAM" id="Phobius"/>
    </source>
</evidence>
<name>A0AA36IN78_9DINO</name>
<comment type="caution">
    <text evidence="2">The sequence shown here is derived from an EMBL/GenBank/DDBJ whole genome shotgun (WGS) entry which is preliminary data.</text>
</comment>
<keyword evidence="3" id="KW-1185">Reference proteome</keyword>
<keyword evidence="1" id="KW-0472">Membrane</keyword>
<sequence length="124" mass="13335">MARTSLSKGPAYVPLEVSTHGFDDDLDEESAAYRHRPFSQRMARRRPVPRNTSRLVGGVAVLCILGALALWAWASVLLLLKLNTLRQPHEGLVQDVVEGPQNVEGPLNAPAVEPAAAPLALPAP</sequence>
<gene>
    <name evidence="2" type="ORF">EVOR1521_LOCUS15336</name>
</gene>
<evidence type="ECO:0000313" key="2">
    <source>
        <dbReference type="EMBL" id="CAJ1389790.1"/>
    </source>
</evidence>
<accession>A0AA36IN78</accession>
<keyword evidence="1" id="KW-1133">Transmembrane helix</keyword>
<proteinExistence type="predicted"/>
<dbReference type="Proteomes" id="UP001178507">
    <property type="component" value="Unassembled WGS sequence"/>
</dbReference>
<organism evidence="2 3">
    <name type="scientific">Effrenium voratum</name>
    <dbReference type="NCBI Taxonomy" id="2562239"/>
    <lineage>
        <taxon>Eukaryota</taxon>
        <taxon>Sar</taxon>
        <taxon>Alveolata</taxon>
        <taxon>Dinophyceae</taxon>
        <taxon>Suessiales</taxon>
        <taxon>Symbiodiniaceae</taxon>
        <taxon>Effrenium</taxon>
    </lineage>
</organism>
<dbReference type="AlphaFoldDB" id="A0AA36IN78"/>
<dbReference type="EMBL" id="CAUJNA010001935">
    <property type="protein sequence ID" value="CAJ1389790.1"/>
    <property type="molecule type" value="Genomic_DNA"/>
</dbReference>
<reference evidence="2" key="1">
    <citation type="submission" date="2023-08" db="EMBL/GenBank/DDBJ databases">
        <authorList>
            <person name="Chen Y."/>
            <person name="Shah S."/>
            <person name="Dougan E. K."/>
            <person name="Thang M."/>
            <person name="Chan C."/>
        </authorList>
    </citation>
    <scope>NUCLEOTIDE SEQUENCE</scope>
</reference>